<proteinExistence type="predicted"/>
<protein>
    <submittedName>
        <fullName evidence="1">Uncharacterized protein</fullName>
    </submittedName>
</protein>
<reference evidence="1 2" key="1">
    <citation type="journal article" date="2021" name="Hortic Res">
        <title>High-quality reference genome and annotation aids understanding of berry development for evergreen blueberry (Vaccinium darrowii).</title>
        <authorList>
            <person name="Yu J."/>
            <person name="Hulse-Kemp A.M."/>
            <person name="Babiker E."/>
            <person name="Staton M."/>
        </authorList>
    </citation>
    <scope>NUCLEOTIDE SEQUENCE [LARGE SCALE GENOMIC DNA]</scope>
    <source>
        <strain evidence="2">cv. NJ 8807/NJ 8810</strain>
        <tissue evidence="1">Young leaf</tissue>
    </source>
</reference>
<sequence>MAGGEITEVGSLLRLPPPSSLTVSIAIKGNSKSKDVVNWALEKFVPEGMFMFKLIHVRPVINAIPTAVGSFRLSDMRDDLVNAYRYEIECQTEEKLLPYKRMCTRKKVQAEIVQIVSDDVIDAISREIKESTVNKLVIGASSRGMFLRRRNVSSGLAESIPKFCTVYAVSKGKLASLRPSDVETLGSIKDESSETSSSTTDSSTYNPNSHQEWTTSGSIASLADPCFSLPMQRFHALSTLNQNLLHKKTKSTGTLDSRYTSLEFDGDDIISSCPGSSDIGRPSSSLSSCQNLEIDTPSWISHQASISDGRPELSSGSQMSVDFEVEKLRIELRHIRGMYAMAQSEAIDASRKVNDLNKRLLEDAVKLEQINVKEGEAKELAVQEKVKCEAARREAEYVKECAEREAAEKNEAANKALQEAKEKEKLENVLVGPLQQYQKFEWEDIVSATSNFSENLKIGYGAYGTVYKCSLHHTTAAVKVIHSKEAHRNKQFQQELEVLSTIRHPHLLILLGACPDHGCLVYEYMENGSLEDVLFRRNNTPPIPWFQRYRIAWEIASALVFLHSTNPQPIIHRDLKPANILLDHNFVSKIGDVGLSKMLDSDSHYPLLSTMYNETGPVGTLCYIDPEYQRTGLISTKADVYAFGMVILQLVTGKSAVALTRLVETAVEEGNLAGLFDREAGNWPVEETKELVALGMRCAEMRRKDRPSLRDQVLPALERLKEFADRAREVFNTPPGPPSHFICPILQDVMDDPCVAADGYTYDRKAIEIWLEENENSPMTNLPLPNKILIPNYTLLSAILGWKSGKH</sequence>
<name>A0ACB7YR17_9ERIC</name>
<dbReference type="EMBL" id="CM037161">
    <property type="protein sequence ID" value="KAH7855584.1"/>
    <property type="molecule type" value="Genomic_DNA"/>
</dbReference>
<gene>
    <name evidence="1" type="ORF">Vadar_026500</name>
</gene>
<evidence type="ECO:0000313" key="2">
    <source>
        <dbReference type="Proteomes" id="UP000828048"/>
    </source>
</evidence>
<evidence type="ECO:0000313" key="1">
    <source>
        <dbReference type="EMBL" id="KAH7855584.1"/>
    </source>
</evidence>
<dbReference type="Proteomes" id="UP000828048">
    <property type="component" value="Chromosome 11"/>
</dbReference>
<comment type="caution">
    <text evidence="1">The sequence shown here is derived from an EMBL/GenBank/DDBJ whole genome shotgun (WGS) entry which is preliminary data.</text>
</comment>
<accession>A0ACB7YR17</accession>
<keyword evidence="2" id="KW-1185">Reference proteome</keyword>
<organism evidence="1 2">
    <name type="scientific">Vaccinium darrowii</name>
    <dbReference type="NCBI Taxonomy" id="229202"/>
    <lineage>
        <taxon>Eukaryota</taxon>
        <taxon>Viridiplantae</taxon>
        <taxon>Streptophyta</taxon>
        <taxon>Embryophyta</taxon>
        <taxon>Tracheophyta</taxon>
        <taxon>Spermatophyta</taxon>
        <taxon>Magnoliopsida</taxon>
        <taxon>eudicotyledons</taxon>
        <taxon>Gunneridae</taxon>
        <taxon>Pentapetalae</taxon>
        <taxon>asterids</taxon>
        <taxon>Ericales</taxon>
        <taxon>Ericaceae</taxon>
        <taxon>Vaccinioideae</taxon>
        <taxon>Vaccinieae</taxon>
        <taxon>Vaccinium</taxon>
    </lineage>
</organism>